<dbReference type="AlphaFoldDB" id="A0AAW7XDG8"/>
<dbReference type="Proteomes" id="UP001169760">
    <property type="component" value="Unassembled WGS sequence"/>
</dbReference>
<dbReference type="RefSeq" id="WP_303494023.1">
    <property type="nucleotide sequence ID" value="NZ_JAUOPB010000018.1"/>
</dbReference>
<reference evidence="2" key="1">
    <citation type="submission" date="2023-07" db="EMBL/GenBank/DDBJ databases">
        <title>Genome content predicts the carbon catabolic preferences of heterotrophic bacteria.</title>
        <authorList>
            <person name="Gralka M."/>
        </authorList>
    </citation>
    <scope>NUCLEOTIDE SEQUENCE</scope>
    <source>
        <strain evidence="2">I3M17_2</strain>
    </source>
</reference>
<organism evidence="2 3">
    <name type="scientific">Saccharophagus degradans</name>
    <dbReference type="NCBI Taxonomy" id="86304"/>
    <lineage>
        <taxon>Bacteria</taxon>
        <taxon>Pseudomonadati</taxon>
        <taxon>Pseudomonadota</taxon>
        <taxon>Gammaproteobacteria</taxon>
        <taxon>Cellvibrionales</taxon>
        <taxon>Cellvibrionaceae</taxon>
        <taxon>Saccharophagus</taxon>
    </lineage>
</organism>
<dbReference type="PANTHER" id="PTHR33525">
    <property type="match status" value="1"/>
</dbReference>
<gene>
    <name evidence="2" type="ORF">Q4521_20120</name>
</gene>
<evidence type="ECO:0000313" key="3">
    <source>
        <dbReference type="Proteomes" id="UP001169760"/>
    </source>
</evidence>
<dbReference type="InterPro" id="IPR013976">
    <property type="entry name" value="HDOD"/>
</dbReference>
<dbReference type="EMBL" id="JAUOPB010000018">
    <property type="protein sequence ID" value="MDO6424808.1"/>
    <property type="molecule type" value="Genomic_DNA"/>
</dbReference>
<comment type="caution">
    <text evidence="2">The sequence shown here is derived from an EMBL/GenBank/DDBJ whole genome shotgun (WGS) entry which is preliminary data.</text>
</comment>
<proteinExistence type="predicted"/>
<accession>A0AAW7XDG8</accession>
<name>A0AAW7XDG8_9GAMM</name>
<dbReference type="Pfam" id="PF08668">
    <property type="entry name" value="HDOD"/>
    <property type="match status" value="1"/>
</dbReference>
<evidence type="ECO:0000313" key="2">
    <source>
        <dbReference type="EMBL" id="MDO6424808.1"/>
    </source>
</evidence>
<sequence>MSMLTMIPQQKLSDALPPVARELGEQVKKGEVVVPLLPKVANRVISLTQTEDSNAAELASLIQSDQTLAGHVVRVANSAAYSPVSSIVSLQQAITRLGMATIAEIALAATVNASLFNAPGFEALIQQRLRHSLASGLWAKEVARACRRNVEAAFLGGLLQDIGRPVTIQAASEIAAKLGSFIPPEGMALLEKTFCRRMSITVVNKWEMPDSVQQVVKYFDDYQPPHSAKNQTVVAVGGVAIANYFQDNQSGSANLDTLVAHPIFGELNLYRDEIEQVVARADKVNATLEAMQL</sequence>
<dbReference type="Gene3D" id="1.10.3210.10">
    <property type="entry name" value="Hypothetical protein af1432"/>
    <property type="match status" value="1"/>
</dbReference>
<dbReference type="PANTHER" id="PTHR33525:SF3">
    <property type="entry name" value="RIBONUCLEASE Y"/>
    <property type="match status" value="1"/>
</dbReference>
<dbReference type="InterPro" id="IPR052340">
    <property type="entry name" value="RNase_Y/CdgJ"/>
</dbReference>
<feature type="domain" description="HDOD" evidence="1">
    <location>
        <begin position="34"/>
        <end position="222"/>
    </location>
</feature>
<dbReference type="PROSITE" id="PS51833">
    <property type="entry name" value="HDOD"/>
    <property type="match status" value="1"/>
</dbReference>
<dbReference type="SUPFAM" id="SSF109604">
    <property type="entry name" value="HD-domain/PDEase-like"/>
    <property type="match status" value="1"/>
</dbReference>
<evidence type="ECO:0000259" key="1">
    <source>
        <dbReference type="PROSITE" id="PS51833"/>
    </source>
</evidence>
<protein>
    <submittedName>
        <fullName evidence="2">HDOD domain-containing protein</fullName>
    </submittedName>
</protein>